<evidence type="ECO:0000313" key="2">
    <source>
        <dbReference type="EMBL" id="QGY42229.1"/>
    </source>
</evidence>
<comment type="similarity">
    <text evidence="1">Belongs to the ROK (NagC/XylR) family.</text>
</comment>
<dbReference type="PANTHER" id="PTHR18964">
    <property type="entry name" value="ROK (REPRESSOR, ORF, KINASE) FAMILY"/>
    <property type="match status" value="1"/>
</dbReference>
<dbReference type="RefSeq" id="WP_158862191.1">
    <property type="nucleotide sequence ID" value="NZ_CP046401.1"/>
</dbReference>
<organism evidence="2 3">
    <name type="scientific">Maribellus comscasis</name>
    <dbReference type="NCBI Taxonomy" id="2681766"/>
    <lineage>
        <taxon>Bacteria</taxon>
        <taxon>Pseudomonadati</taxon>
        <taxon>Bacteroidota</taxon>
        <taxon>Bacteroidia</taxon>
        <taxon>Marinilabiliales</taxon>
        <taxon>Prolixibacteraceae</taxon>
        <taxon>Maribellus</taxon>
    </lineage>
</organism>
<dbReference type="InterPro" id="IPR049874">
    <property type="entry name" value="ROK_cs"/>
</dbReference>
<accession>A0A6I6JLY5</accession>
<dbReference type="EMBL" id="CP046401">
    <property type="protein sequence ID" value="QGY42229.1"/>
    <property type="molecule type" value="Genomic_DNA"/>
</dbReference>
<dbReference type="InterPro" id="IPR043129">
    <property type="entry name" value="ATPase_NBD"/>
</dbReference>
<dbReference type="PROSITE" id="PS01125">
    <property type="entry name" value="ROK"/>
    <property type="match status" value="1"/>
</dbReference>
<dbReference type="KEGG" id="mcos:GM418_00720"/>
<sequence>MEKLLCGVDIGGTKCAIALVNTEGKIIDKINTCAHVNLNEDGLVKLVAEQIKELIQRNQLQETDLQGIGMGCAGHIRFRDGVIITTSNLKGFKNYPLRDAMQKYFKIPVILDNDANAQAFGAYKFGAGKGYDDMVFLTISTGIGAGIVINKKLFRGATGTAGEVGHTIVEPHTELTCTCGNKGCLMAMACGMALPFLYQKKIKEGKKSKLNIPPHFDISKLSGQYLKKGLDMDDPVSKEIISDSAYYVGLGIYNIFQTLNPPLIVLGGGLTNWGDFYLGKIKATFYELARDMIFDPIKIVISNIGADAGVIGAAALTLE</sequence>
<dbReference type="Proteomes" id="UP000428260">
    <property type="component" value="Chromosome"/>
</dbReference>
<dbReference type="Pfam" id="PF00480">
    <property type="entry name" value="ROK"/>
    <property type="match status" value="1"/>
</dbReference>
<dbReference type="SUPFAM" id="SSF53067">
    <property type="entry name" value="Actin-like ATPase domain"/>
    <property type="match status" value="1"/>
</dbReference>
<name>A0A6I6JLY5_9BACT</name>
<protein>
    <submittedName>
        <fullName evidence="2">ROK family protein</fullName>
    </submittedName>
</protein>
<dbReference type="AlphaFoldDB" id="A0A6I6JLY5"/>
<evidence type="ECO:0000256" key="1">
    <source>
        <dbReference type="ARBA" id="ARBA00006479"/>
    </source>
</evidence>
<proteinExistence type="inferred from homology"/>
<dbReference type="CDD" id="cd23763">
    <property type="entry name" value="ASKHA_ATPase_ROK"/>
    <property type="match status" value="1"/>
</dbReference>
<reference evidence="2 3" key="1">
    <citation type="submission" date="2019-11" db="EMBL/GenBank/DDBJ databases">
        <authorList>
            <person name="Zheng R.K."/>
            <person name="Sun C.M."/>
        </authorList>
    </citation>
    <scope>NUCLEOTIDE SEQUENCE [LARGE SCALE GENOMIC DNA]</scope>
    <source>
        <strain evidence="2 3">WC007</strain>
    </source>
</reference>
<dbReference type="InterPro" id="IPR000600">
    <property type="entry name" value="ROK"/>
</dbReference>
<dbReference type="PANTHER" id="PTHR18964:SF149">
    <property type="entry name" value="BIFUNCTIONAL UDP-N-ACETYLGLUCOSAMINE 2-EPIMERASE_N-ACETYLMANNOSAMINE KINASE"/>
    <property type="match status" value="1"/>
</dbReference>
<dbReference type="Gene3D" id="3.30.420.40">
    <property type="match status" value="2"/>
</dbReference>
<keyword evidence="3" id="KW-1185">Reference proteome</keyword>
<evidence type="ECO:0000313" key="3">
    <source>
        <dbReference type="Proteomes" id="UP000428260"/>
    </source>
</evidence>
<gene>
    <name evidence="2" type="ORF">GM418_00720</name>
</gene>